<feature type="compositionally biased region" description="Basic and acidic residues" evidence="2">
    <location>
        <begin position="553"/>
        <end position="565"/>
    </location>
</feature>
<dbReference type="OrthoDB" id="2105912at2759"/>
<feature type="transmembrane region" description="Helical" evidence="3">
    <location>
        <begin position="96"/>
        <end position="117"/>
    </location>
</feature>
<feature type="transmembrane region" description="Helical" evidence="3">
    <location>
        <begin position="364"/>
        <end position="386"/>
    </location>
</feature>
<dbReference type="Pfam" id="PF07690">
    <property type="entry name" value="MFS_1"/>
    <property type="match status" value="1"/>
</dbReference>
<evidence type="ECO:0000259" key="4">
    <source>
        <dbReference type="PROSITE" id="PS50850"/>
    </source>
</evidence>
<feature type="transmembrane region" description="Helical" evidence="3">
    <location>
        <begin position="192"/>
        <end position="210"/>
    </location>
</feature>
<feature type="transmembrane region" description="Helical" evidence="3">
    <location>
        <begin position="254"/>
        <end position="273"/>
    </location>
</feature>
<feature type="transmembrane region" description="Helical" evidence="3">
    <location>
        <begin position="301"/>
        <end position="320"/>
    </location>
</feature>
<proteinExistence type="predicted"/>
<feature type="transmembrane region" description="Helical" evidence="3">
    <location>
        <begin position="332"/>
        <end position="352"/>
    </location>
</feature>
<name>A0A2K1QP72_9PEZI</name>
<comment type="caution">
    <text evidence="5">The sequence shown here is derived from an EMBL/GenBank/DDBJ whole genome shotgun (WGS) entry which is preliminary data.</text>
</comment>
<keyword evidence="3" id="KW-0812">Transmembrane</keyword>
<dbReference type="Proteomes" id="UP000243797">
    <property type="component" value="Unassembled WGS sequence"/>
</dbReference>
<dbReference type="PROSITE" id="PS50850">
    <property type="entry name" value="MFS"/>
    <property type="match status" value="1"/>
</dbReference>
<feature type="transmembrane region" description="Helical" evidence="3">
    <location>
        <begin position="166"/>
        <end position="186"/>
    </location>
</feature>
<evidence type="ECO:0000313" key="6">
    <source>
        <dbReference type="Proteomes" id="UP000243797"/>
    </source>
</evidence>
<feature type="region of interest" description="Disordered" evidence="2">
    <location>
        <begin position="496"/>
        <end position="528"/>
    </location>
</feature>
<dbReference type="InterPro" id="IPR020846">
    <property type="entry name" value="MFS_dom"/>
</dbReference>
<organism evidence="5 6">
    <name type="scientific">Sphaceloma murrayae</name>
    <dbReference type="NCBI Taxonomy" id="2082308"/>
    <lineage>
        <taxon>Eukaryota</taxon>
        <taxon>Fungi</taxon>
        <taxon>Dikarya</taxon>
        <taxon>Ascomycota</taxon>
        <taxon>Pezizomycotina</taxon>
        <taxon>Dothideomycetes</taxon>
        <taxon>Dothideomycetidae</taxon>
        <taxon>Myriangiales</taxon>
        <taxon>Elsinoaceae</taxon>
        <taxon>Sphaceloma</taxon>
    </lineage>
</organism>
<sequence length="565" mass="61310">MPHPLHTPTSRCSMESVAILSIGKRLPPPPKDLLQAAAPLKLRDSHDPWTLPSIREAVPGRPCPCCNRMVRKPKKSFSIFWQPRWTIWDPESPPKFSLWIVFLYAWVCTTSVAVLYYNQPILGQLAAEFDIDQAAVSRIPTLMQAGSATGIALICPTGDILKRRKLVLVLLCITACSWTGLCLATSLPLFLALSFIVALTALATQILLPLVGDICPPEKRAFCLSIAASGITMGIIMGRVVAGIMATHFPWRSVYWFGLGTQLLSIVLLYLFMPDYPVTNTNLPYPRALLTVLTIPLKHPAVAQMCLVLMCIASTHANFWMNLTFLLSGSPYHFSTFLIGLFGLFSLVGVLFNPAATSLASGRAHSLVCVVVGVLMACAGIAAGTFLGTRSIAGPVLQAIVHDTGFTFLQVTTRDVAYGVDAKARNRINTALTICIFAGNLTGTALGGAVYPRQGWMVNGTVLLVLALCGLVFGLLRGPWERRWVGWRGGWGWERKGASSGTKLSRLEKGKGRVQADKDKDKDRRGGLVMGQRIVEREGVVAMVPGPSRSAGKVRERADRKGGGF</sequence>
<dbReference type="PANTHER" id="PTHR42910">
    <property type="entry name" value="TRANSPORTER SCO4007-RELATED"/>
    <property type="match status" value="1"/>
</dbReference>
<evidence type="ECO:0000313" key="5">
    <source>
        <dbReference type="EMBL" id="PNS16907.1"/>
    </source>
</evidence>
<evidence type="ECO:0000256" key="2">
    <source>
        <dbReference type="SAM" id="MobiDB-lite"/>
    </source>
</evidence>
<keyword evidence="6" id="KW-1185">Reference proteome</keyword>
<reference evidence="5 6" key="1">
    <citation type="submission" date="2017-06" db="EMBL/GenBank/DDBJ databases">
        <title>Draft genome sequence of a variant of Elsinoe murrayae.</title>
        <authorList>
            <person name="Cheng Q."/>
        </authorList>
    </citation>
    <scope>NUCLEOTIDE SEQUENCE [LARGE SCALE GENOMIC DNA]</scope>
    <source>
        <strain evidence="5 6">CQ-2017a</strain>
    </source>
</reference>
<dbReference type="PANTHER" id="PTHR42910:SF1">
    <property type="entry name" value="MAJOR FACILITATOR SUPERFAMILY (MFS) PROFILE DOMAIN-CONTAINING PROTEIN"/>
    <property type="match status" value="1"/>
</dbReference>
<dbReference type="CDD" id="cd17324">
    <property type="entry name" value="MFS_NepI_like"/>
    <property type="match status" value="1"/>
</dbReference>
<dbReference type="InterPro" id="IPR011701">
    <property type="entry name" value="MFS"/>
</dbReference>
<dbReference type="Gene3D" id="1.20.1250.20">
    <property type="entry name" value="MFS general substrate transporter like domains"/>
    <property type="match status" value="1"/>
</dbReference>
<feature type="compositionally biased region" description="Basic and acidic residues" evidence="2">
    <location>
        <begin position="505"/>
        <end position="526"/>
    </location>
</feature>
<dbReference type="AlphaFoldDB" id="A0A2K1QP72"/>
<feature type="transmembrane region" description="Helical" evidence="3">
    <location>
        <begin position="222"/>
        <end position="242"/>
    </location>
</feature>
<feature type="transmembrane region" description="Helical" evidence="3">
    <location>
        <begin position="392"/>
        <end position="409"/>
    </location>
</feature>
<dbReference type="GO" id="GO:0016020">
    <property type="term" value="C:membrane"/>
    <property type="evidence" value="ECO:0007669"/>
    <property type="project" value="UniProtKB-SubCell"/>
</dbReference>
<accession>A0A2K1QP72</accession>
<dbReference type="InParanoid" id="A0A2K1QP72"/>
<gene>
    <name evidence="5" type="ORF">CAC42_4871</name>
</gene>
<dbReference type="GO" id="GO:0022857">
    <property type="term" value="F:transmembrane transporter activity"/>
    <property type="evidence" value="ECO:0007669"/>
    <property type="project" value="InterPro"/>
</dbReference>
<protein>
    <submittedName>
        <fullName evidence="5">Quinidine resistance protein 1</fullName>
    </submittedName>
</protein>
<evidence type="ECO:0000256" key="1">
    <source>
        <dbReference type="ARBA" id="ARBA00004141"/>
    </source>
</evidence>
<keyword evidence="3" id="KW-0472">Membrane</keyword>
<feature type="region of interest" description="Disordered" evidence="2">
    <location>
        <begin position="545"/>
        <end position="565"/>
    </location>
</feature>
<evidence type="ECO:0000256" key="3">
    <source>
        <dbReference type="SAM" id="Phobius"/>
    </source>
</evidence>
<feature type="domain" description="Major facilitator superfamily (MFS) profile" evidence="4">
    <location>
        <begin position="97"/>
        <end position="482"/>
    </location>
</feature>
<feature type="transmembrane region" description="Helical" evidence="3">
    <location>
        <begin position="456"/>
        <end position="476"/>
    </location>
</feature>
<comment type="subcellular location">
    <subcellularLocation>
        <location evidence="1">Membrane</location>
        <topology evidence="1">Multi-pass membrane protein</topology>
    </subcellularLocation>
</comment>
<feature type="transmembrane region" description="Helical" evidence="3">
    <location>
        <begin position="430"/>
        <end position="450"/>
    </location>
</feature>
<dbReference type="SUPFAM" id="SSF103473">
    <property type="entry name" value="MFS general substrate transporter"/>
    <property type="match status" value="1"/>
</dbReference>
<dbReference type="InterPro" id="IPR036259">
    <property type="entry name" value="MFS_trans_sf"/>
</dbReference>
<keyword evidence="3" id="KW-1133">Transmembrane helix</keyword>
<dbReference type="EMBL" id="NKHZ01000055">
    <property type="protein sequence ID" value="PNS16907.1"/>
    <property type="molecule type" value="Genomic_DNA"/>
</dbReference>